<evidence type="ECO:0000313" key="2">
    <source>
        <dbReference type="Proteomes" id="UP000002007"/>
    </source>
</evidence>
<keyword evidence="2" id="KW-1185">Reference proteome</keyword>
<gene>
    <name evidence="1" type="ordered locus">RSal33209_0259</name>
</gene>
<dbReference type="EMBL" id="CP000910">
    <property type="protein sequence ID" value="ABY22015.1"/>
    <property type="molecule type" value="Genomic_DNA"/>
</dbReference>
<protein>
    <submittedName>
        <fullName evidence="1">Uncharacterized protein</fullName>
    </submittedName>
</protein>
<dbReference type="HOGENOM" id="CLU_1873743_0_0_11"/>
<organism evidence="1 2">
    <name type="scientific">Renibacterium salmoninarum (strain ATCC 33209 / DSM 20767 / JCM 11484 / NBRC 15589 / NCIMB 2235)</name>
    <dbReference type="NCBI Taxonomy" id="288705"/>
    <lineage>
        <taxon>Bacteria</taxon>
        <taxon>Bacillati</taxon>
        <taxon>Actinomycetota</taxon>
        <taxon>Actinomycetes</taxon>
        <taxon>Micrococcales</taxon>
        <taxon>Micrococcaceae</taxon>
        <taxon>Renibacterium</taxon>
    </lineage>
</organism>
<dbReference type="Proteomes" id="UP000002007">
    <property type="component" value="Chromosome"/>
</dbReference>
<dbReference type="AlphaFoldDB" id="A9WM27"/>
<dbReference type="KEGG" id="rsa:RSal33209_0259"/>
<proteinExistence type="predicted"/>
<reference evidence="2" key="1">
    <citation type="journal article" date="2008" name="J. Bacteriol.">
        <title>Genome sequence of the fish pathogen Renibacterium salmoninarum suggests reductive evolution away from an environmental Arthrobacter ancestor.</title>
        <authorList>
            <person name="Wiens G.D."/>
            <person name="Rockey D.D."/>
            <person name="Wu Z."/>
            <person name="Chang J."/>
            <person name="Levy R."/>
            <person name="Crane S."/>
            <person name="Chen D.S."/>
            <person name="Capri G.R."/>
            <person name="Burnett J.R."/>
            <person name="Sudheesh P.S."/>
            <person name="Schipma M.J."/>
            <person name="Burd H."/>
            <person name="Bhattacharyya A."/>
            <person name="Rhodes L.D."/>
            <person name="Kaul R."/>
            <person name="Strom M.S."/>
        </authorList>
    </citation>
    <scope>NUCLEOTIDE SEQUENCE [LARGE SCALE GENOMIC DNA]</scope>
    <source>
        <strain evidence="2">ATCC 33209 / DSM 20767 / JCM 11484 / NBRC 15589 / NCIMB 2235</strain>
    </source>
</reference>
<accession>A9WM27</accession>
<sequence length="136" mass="14564">MPKGWTSASPASWLSQGGAMQRITRFLSIISALALTLVVSIGIASPAQANSGPPYNYECTSNAGLVQNWNDKDPYTCVGYIDVFNSTGAQVEHVKDGANSAEAVDCSFGKPDQIIDIFTPSEIIGWGLAEYIWEDS</sequence>
<evidence type="ECO:0000313" key="1">
    <source>
        <dbReference type="EMBL" id="ABY22015.1"/>
    </source>
</evidence>
<name>A9WM27_RENSM</name>